<evidence type="ECO:0000256" key="1">
    <source>
        <dbReference type="ARBA" id="ARBA00004251"/>
    </source>
</evidence>
<evidence type="ECO:0000256" key="4">
    <source>
        <dbReference type="ARBA" id="ARBA00022679"/>
    </source>
</evidence>
<keyword evidence="4" id="KW-0808">Transferase</keyword>
<comment type="caution">
    <text evidence="19">The sequence shown here is derived from an EMBL/GenBank/DDBJ whole genome shotgun (WGS) entry which is preliminary data.</text>
</comment>
<feature type="coiled-coil region" evidence="16">
    <location>
        <begin position="204"/>
        <end position="368"/>
    </location>
</feature>
<evidence type="ECO:0000256" key="3">
    <source>
        <dbReference type="ARBA" id="ARBA00022475"/>
    </source>
</evidence>
<comment type="subcellular location">
    <subcellularLocation>
        <location evidence="1">Cell membrane</location>
        <topology evidence="1">Single-pass type I membrane protein</topology>
    </subcellularLocation>
</comment>
<dbReference type="Pfam" id="PF12810">
    <property type="entry name" value="ALK_LTK_GRD"/>
    <property type="match status" value="1"/>
</dbReference>
<dbReference type="Proteomes" id="UP001470230">
    <property type="component" value="Unassembled WGS sequence"/>
</dbReference>
<keyword evidence="9" id="KW-0067">ATP-binding</keyword>
<keyword evidence="16" id="KW-0175">Coiled coil</keyword>
<keyword evidence="7" id="KW-0547">Nucleotide-binding</keyword>
<evidence type="ECO:0000256" key="17">
    <source>
        <dbReference type="SAM" id="MobiDB-lite"/>
    </source>
</evidence>
<organism evidence="19 20">
    <name type="scientific">Tritrichomonas musculus</name>
    <dbReference type="NCBI Taxonomy" id="1915356"/>
    <lineage>
        <taxon>Eukaryota</taxon>
        <taxon>Metamonada</taxon>
        <taxon>Parabasalia</taxon>
        <taxon>Tritrichomonadida</taxon>
        <taxon>Tritrichomonadidae</taxon>
        <taxon>Tritrichomonas</taxon>
    </lineage>
</organism>
<evidence type="ECO:0000313" key="19">
    <source>
        <dbReference type="EMBL" id="KAK8871356.1"/>
    </source>
</evidence>
<keyword evidence="10" id="KW-1133">Transmembrane helix</keyword>
<evidence type="ECO:0000256" key="10">
    <source>
        <dbReference type="ARBA" id="ARBA00022989"/>
    </source>
</evidence>
<evidence type="ECO:0000256" key="2">
    <source>
        <dbReference type="ARBA" id="ARBA00011902"/>
    </source>
</evidence>
<dbReference type="EMBL" id="JAPFFF010000013">
    <property type="protein sequence ID" value="KAK8871356.1"/>
    <property type="molecule type" value="Genomic_DNA"/>
</dbReference>
<keyword evidence="6" id="KW-0732">Signal</keyword>
<evidence type="ECO:0000256" key="14">
    <source>
        <dbReference type="ARBA" id="ARBA00023170"/>
    </source>
</evidence>
<evidence type="ECO:0000256" key="9">
    <source>
        <dbReference type="ARBA" id="ARBA00022840"/>
    </source>
</evidence>
<keyword evidence="3" id="KW-1003">Cell membrane</keyword>
<evidence type="ECO:0000256" key="5">
    <source>
        <dbReference type="ARBA" id="ARBA00022692"/>
    </source>
</evidence>
<evidence type="ECO:0000256" key="12">
    <source>
        <dbReference type="ARBA" id="ARBA00023137"/>
    </source>
</evidence>
<keyword evidence="14" id="KW-0675">Receptor</keyword>
<keyword evidence="13" id="KW-1015">Disulfide bond</keyword>
<evidence type="ECO:0000256" key="16">
    <source>
        <dbReference type="SAM" id="Coils"/>
    </source>
</evidence>
<sequence length="766" mass="83731">MFSDIGNVLPDEIHRMQNQYNIISDNIDLFFQLLQDNFNLSENQSLSYIQYLDLLKISEYLQVKKLTKKLIKYSKIHNFDISFIIEIIQYENAKASDSNNNRYEGEIKVNIEMEDVLVTKIDQCFQNDKFKELPIPFIYRIIEKSSKNEMSTDKLYDFIKESVSRFYLLFSFVSLEKLSDDRLDDLFSIYESSKKEYFTSLPCNLEFIKKLRESEKRLNEQKKQVVEERNGLQEKLDKCEKENEQLKSDSVKFRENESKLQKKLCDSEQEKNQLQTKLADVEKMKNQMISNNDQLKTEKDLLQKKLCDSEQEKNQLQTKLADVEKMKNQMISNNDQLKTEKDLLQKKLSNSEQEKIVLKNKIEEIEKCPIEGAISAKVTNGCLIDAEIRLVGNQLMLDTSRSKYIVSTSNEKEIGAGAYEGGEVIKSFNETTKSFSRQPGTYYVRALVVSMRGSTREIVSNPVKVLVMTFGYEGRSREIVLEKGKYKLEVWGAQGGNSAGCGTGRFANVPRGKGGLGGYSVGQITLSEKTKFFIYVGGEGKSAQAGDGMDTAGSFPDGGGTKTGHCDDYTSVPGTGGGSTSIRAKSDSLYSRVIVAGGGGGAGGDGECTDHGGFGGGASGGNSYAIGSLRDRGAGTQTGSTPGPIGSGTTEGVAGTFGQGATGLYRTGRDSGGGGGGGWYGGGSGGYGGYTHCASGGGGSGWIFTEESFSAWKSGDSQNAGRFELDSSFYLSDARTVPGNALFPDTSGSGSETGHSGNGFAKITAI</sequence>
<evidence type="ECO:0000259" key="18">
    <source>
        <dbReference type="Pfam" id="PF12810"/>
    </source>
</evidence>
<evidence type="ECO:0000256" key="13">
    <source>
        <dbReference type="ARBA" id="ARBA00023157"/>
    </source>
</evidence>
<gene>
    <name evidence="19" type="ORF">M9Y10_007078</name>
</gene>
<accession>A0ABR2J0Q7</accession>
<proteinExistence type="predicted"/>
<feature type="compositionally biased region" description="Low complexity" evidence="17">
    <location>
        <begin position="635"/>
        <end position="650"/>
    </location>
</feature>
<keyword evidence="5" id="KW-0812">Transmembrane</keyword>
<evidence type="ECO:0000313" key="20">
    <source>
        <dbReference type="Proteomes" id="UP001470230"/>
    </source>
</evidence>
<evidence type="ECO:0000256" key="7">
    <source>
        <dbReference type="ARBA" id="ARBA00022741"/>
    </source>
</evidence>
<feature type="domain" description="ALK/LTK-like glycine-rich" evidence="18">
    <location>
        <begin position="478"/>
        <end position="765"/>
    </location>
</feature>
<keyword evidence="11" id="KW-0472">Membrane</keyword>
<keyword evidence="8" id="KW-0418">Kinase</keyword>
<evidence type="ECO:0000256" key="6">
    <source>
        <dbReference type="ARBA" id="ARBA00022729"/>
    </source>
</evidence>
<dbReference type="EC" id="2.7.10.1" evidence="2"/>
<evidence type="ECO:0000256" key="11">
    <source>
        <dbReference type="ARBA" id="ARBA00023136"/>
    </source>
</evidence>
<keyword evidence="20" id="KW-1185">Reference proteome</keyword>
<keyword evidence="12" id="KW-0829">Tyrosine-protein kinase</keyword>
<keyword evidence="15" id="KW-0325">Glycoprotein</keyword>
<evidence type="ECO:0000256" key="8">
    <source>
        <dbReference type="ARBA" id="ARBA00022777"/>
    </source>
</evidence>
<evidence type="ECO:0000256" key="15">
    <source>
        <dbReference type="ARBA" id="ARBA00023180"/>
    </source>
</evidence>
<dbReference type="InterPro" id="IPR055163">
    <property type="entry name" value="ALK/LTK-like_GRD"/>
</dbReference>
<reference evidence="19 20" key="1">
    <citation type="submission" date="2024-04" db="EMBL/GenBank/DDBJ databases">
        <title>Tritrichomonas musculus Genome.</title>
        <authorList>
            <person name="Alves-Ferreira E."/>
            <person name="Grigg M."/>
            <person name="Lorenzi H."/>
            <person name="Galac M."/>
        </authorList>
    </citation>
    <scope>NUCLEOTIDE SEQUENCE [LARGE SCALE GENOMIC DNA]</scope>
    <source>
        <strain evidence="19 20">EAF2021</strain>
    </source>
</reference>
<name>A0ABR2J0Q7_9EUKA</name>
<protein>
    <recommendedName>
        <fullName evidence="2">receptor protein-tyrosine kinase</fullName>
        <ecNumber evidence="2">2.7.10.1</ecNumber>
    </recommendedName>
</protein>
<feature type="region of interest" description="Disordered" evidence="17">
    <location>
        <begin position="626"/>
        <end position="669"/>
    </location>
</feature>